<dbReference type="FunFam" id="1.20.1250.20:FF:000284">
    <property type="entry name" value="Siderophore iron transporter mirB"/>
    <property type="match status" value="1"/>
</dbReference>
<evidence type="ECO:0000256" key="2">
    <source>
        <dbReference type="ARBA" id="ARBA00008335"/>
    </source>
</evidence>
<dbReference type="Gene3D" id="1.20.1250.20">
    <property type="entry name" value="MFS general substrate transporter like domains"/>
    <property type="match status" value="2"/>
</dbReference>
<comment type="similarity">
    <text evidence="2">Belongs to the major facilitator superfamily.</text>
</comment>
<evidence type="ECO:0000313" key="9">
    <source>
        <dbReference type="EMBL" id="EHK24059.1"/>
    </source>
</evidence>
<evidence type="ECO:0000256" key="7">
    <source>
        <dbReference type="SAM" id="Phobius"/>
    </source>
</evidence>
<organism evidence="9 10">
    <name type="scientific">Hypocrea virens (strain Gv29-8 / FGSC 10586)</name>
    <name type="common">Gliocladium virens</name>
    <name type="synonym">Trichoderma virens</name>
    <dbReference type="NCBI Taxonomy" id="413071"/>
    <lineage>
        <taxon>Eukaryota</taxon>
        <taxon>Fungi</taxon>
        <taxon>Dikarya</taxon>
        <taxon>Ascomycota</taxon>
        <taxon>Pezizomycotina</taxon>
        <taxon>Sordariomycetes</taxon>
        <taxon>Hypocreomycetidae</taxon>
        <taxon>Hypocreales</taxon>
        <taxon>Hypocreaceae</taxon>
        <taxon>Trichoderma</taxon>
    </lineage>
</organism>
<dbReference type="PROSITE" id="PS50850">
    <property type="entry name" value="MFS"/>
    <property type="match status" value="1"/>
</dbReference>
<feature type="transmembrane region" description="Helical" evidence="7">
    <location>
        <begin position="279"/>
        <end position="300"/>
    </location>
</feature>
<evidence type="ECO:0000256" key="6">
    <source>
        <dbReference type="ARBA" id="ARBA00023136"/>
    </source>
</evidence>
<feature type="transmembrane region" description="Helical" evidence="7">
    <location>
        <begin position="553"/>
        <end position="573"/>
    </location>
</feature>
<name>G9MQD8_HYPVG</name>
<evidence type="ECO:0000256" key="3">
    <source>
        <dbReference type="ARBA" id="ARBA00022448"/>
    </source>
</evidence>
<dbReference type="VEuPathDB" id="FungiDB:TRIVIDRAFT_45948"/>
<feature type="transmembrane region" description="Helical" evidence="7">
    <location>
        <begin position="415"/>
        <end position="434"/>
    </location>
</feature>
<feature type="domain" description="Major facilitator superfamily (MFS) profile" evidence="8">
    <location>
        <begin position="70"/>
        <end position="576"/>
    </location>
</feature>
<dbReference type="EMBL" id="ABDF02000005">
    <property type="protein sequence ID" value="EHK24059.1"/>
    <property type="molecule type" value="Genomic_DNA"/>
</dbReference>
<dbReference type="OMA" id="FMGLMIY"/>
<feature type="transmembrane region" description="Helical" evidence="7">
    <location>
        <begin position="440"/>
        <end position="462"/>
    </location>
</feature>
<feature type="transmembrane region" description="Helical" evidence="7">
    <location>
        <begin position="474"/>
        <end position="501"/>
    </location>
</feature>
<proteinExistence type="inferred from homology"/>
<dbReference type="OrthoDB" id="4078873at2759"/>
<comment type="subcellular location">
    <subcellularLocation>
        <location evidence="1">Membrane</location>
        <topology evidence="1">Multi-pass membrane protein</topology>
    </subcellularLocation>
</comment>
<keyword evidence="5 7" id="KW-1133">Transmembrane helix</keyword>
<dbReference type="InterPro" id="IPR011701">
    <property type="entry name" value="MFS"/>
</dbReference>
<feature type="transmembrane region" description="Helical" evidence="7">
    <location>
        <begin position="67"/>
        <end position="84"/>
    </location>
</feature>
<keyword evidence="3" id="KW-0813">Transport</keyword>
<dbReference type="InterPro" id="IPR036259">
    <property type="entry name" value="MFS_trans_sf"/>
</dbReference>
<feature type="transmembrane region" description="Helical" evidence="7">
    <location>
        <begin position="227"/>
        <end position="248"/>
    </location>
</feature>
<evidence type="ECO:0000256" key="1">
    <source>
        <dbReference type="ARBA" id="ARBA00004141"/>
    </source>
</evidence>
<comment type="caution">
    <text evidence="9">The sequence shown here is derived from an EMBL/GenBank/DDBJ whole genome shotgun (WGS) entry which is preliminary data.</text>
</comment>
<feature type="transmembrane region" description="Helical" evidence="7">
    <location>
        <begin position="158"/>
        <end position="181"/>
    </location>
</feature>
<dbReference type="InterPro" id="IPR020846">
    <property type="entry name" value="MFS_dom"/>
</dbReference>
<dbReference type="RefSeq" id="XP_013958258.1">
    <property type="nucleotide sequence ID" value="XM_014102783.1"/>
</dbReference>
<gene>
    <name evidence="9" type="ORF">TRIVIDRAFT_45948</name>
</gene>
<dbReference type="PANTHER" id="PTHR23501:SF3">
    <property type="entry name" value="MAJOR FACILITATOR SUPERFAMILY (MFS) PROFILE DOMAIN-CONTAINING PROTEIN"/>
    <property type="match status" value="1"/>
</dbReference>
<evidence type="ECO:0000256" key="5">
    <source>
        <dbReference type="ARBA" id="ARBA00022989"/>
    </source>
</evidence>
<accession>G9MQD8</accession>
<sequence>MSEIQHPALSSDTKGDVDEKKTAIINDVGCDTKSPHDGDKEAAVHQDAQAGVQGVEAIAIVWSKTSLIVAYILIWIVYFIVLMQQGAEAALNPFVTSAFQQHSLTPTVGILASIIGGVCNLTVAKILDIFGRPQGYAMSLFITTIGLIMMAATTNVEMYAAAQVFWTVGNNALLYTVNIFVADTTRLHNRGLMTALTSSPNIITTWLGGPISSAFLNGPGWRWCFGAFSIIVPAMCLPLFGILMFNYFKAKKQGFVTSTQQQTKAPWQLFLHYCREFDAFGLLLLTAGLALFLLPFNLYALQPLGWRSPLIICLLVFGFALMVAFALWERFFAPVTFIPYSLLLDRNMIGACALGMVLFISFFCWNSFFSSFLMVVNGLTVTEASYVVQIYGLGSSLFAIAAGVVIRYTGRFKALTLYGAIPIYTLFMGLMIHFRQPNMNIGYIIMCQVFISIAAGVVIITSQMAAMAAASHQHIAVVMAILSMFSSIGGAIGLTIAGAIWQSVFPAKLAEYLPPDDQANLVSIYSMLEVQLSYPVGTATRLAIQHAYGDAQLMMLVAGTAIWALGFAGVALWRNNNIKDIQQVVGQVI</sequence>
<feature type="transmembrane region" description="Helical" evidence="7">
    <location>
        <begin position="135"/>
        <end position="152"/>
    </location>
</feature>
<evidence type="ECO:0000259" key="8">
    <source>
        <dbReference type="PROSITE" id="PS50850"/>
    </source>
</evidence>
<dbReference type="GO" id="GO:0022857">
    <property type="term" value="F:transmembrane transporter activity"/>
    <property type="evidence" value="ECO:0007669"/>
    <property type="project" value="InterPro"/>
</dbReference>
<dbReference type="GO" id="GO:0005886">
    <property type="term" value="C:plasma membrane"/>
    <property type="evidence" value="ECO:0007669"/>
    <property type="project" value="TreeGrafter"/>
</dbReference>
<dbReference type="PANTHER" id="PTHR23501">
    <property type="entry name" value="MAJOR FACILITATOR SUPERFAMILY"/>
    <property type="match status" value="1"/>
</dbReference>
<dbReference type="Proteomes" id="UP000007115">
    <property type="component" value="Unassembled WGS sequence"/>
</dbReference>
<dbReference type="HOGENOM" id="CLU_012970_1_0_1"/>
<keyword evidence="10" id="KW-1185">Reference proteome</keyword>
<dbReference type="InParanoid" id="G9MQD8"/>
<feature type="transmembrane region" description="Helical" evidence="7">
    <location>
        <begin position="348"/>
        <end position="368"/>
    </location>
</feature>
<feature type="transmembrane region" description="Helical" evidence="7">
    <location>
        <begin position="104"/>
        <end position="123"/>
    </location>
</feature>
<keyword evidence="4 7" id="KW-0812">Transmembrane</keyword>
<dbReference type="eggNOG" id="KOG0254">
    <property type="taxonomic scope" value="Eukaryota"/>
</dbReference>
<feature type="transmembrane region" description="Helical" evidence="7">
    <location>
        <begin position="388"/>
        <end position="408"/>
    </location>
</feature>
<evidence type="ECO:0000256" key="4">
    <source>
        <dbReference type="ARBA" id="ARBA00022692"/>
    </source>
</evidence>
<reference evidence="9 10" key="1">
    <citation type="journal article" date="2011" name="Genome Biol.">
        <title>Comparative genome sequence analysis underscores mycoparasitism as the ancestral life style of Trichoderma.</title>
        <authorList>
            <person name="Kubicek C.P."/>
            <person name="Herrera-Estrella A."/>
            <person name="Seidl-Seiboth V."/>
            <person name="Martinez D.A."/>
            <person name="Druzhinina I.S."/>
            <person name="Thon M."/>
            <person name="Zeilinger S."/>
            <person name="Casas-Flores S."/>
            <person name="Horwitz B.A."/>
            <person name="Mukherjee P.K."/>
            <person name="Mukherjee M."/>
            <person name="Kredics L."/>
            <person name="Alcaraz L.D."/>
            <person name="Aerts A."/>
            <person name="Antal Z."/>
            <person name="Atanasova L."/>
            <person name="Cervantes-Badillo M.G."/>
            <person name="Challacombe J."/>
            <person name="Chertkov O."/>
            <person name="McCluskey K."/>
            <person name="Coulpier F."/>
            <person name="Deshpande N."/>
            <person name="von Doehren H."/>
            <person name="Ebbole D.J."/>
            <person name="Esquivel-Naranjo E.U."/>
            <person name="Fekete E."/>
            <person name="Flipphi M."/>
            <person name="Glaser F."/>
            <person name="Gomez-Rodriguez E.Y."/>
            <person name="Gruber S."/>
            <person name="Han C."/>
            <person name="Henrissat B."/>
            <person name="Hermosa R."/>
            <person name="Hernandez-Onate M."/>
            <person name="Karaffa L."/>
            <person name="Kosti I."/>
            <person name="Le Crom S."/>
            <person name="Lindquist E."/>
            <person name="Lucas S."/>
            <person name="Luebeck M."/>
            <person name="Luebeck P.S."/>
            <person name="Margeot A."/>
            <person name="Metz B."/>
            <person name="Misra M."/>
            <person name="Nevalainen H."/>
            <person name="Omann M."/>
            <person name="Packer N."/>
            <person name="Perrone G."/>
            <person name="Uresti-Rivera E.E."/>
            <person name="Salamov A."/>
            <person name="Schmoll M."/>
            <person name="Seiboth B."/>
            <person name="Shapiro H."/>
            <person name="Sukno S."/>
            <person name="Tamayo-Ramos J.A."/>
            <person name="Tisch D."/>
            <person name="Wiest A."/>
            <person name="Wilkinson H.H."/>
            <person name="Zhang M."/>
            <person name="Coutinho P.M."/>
            <person name="Kenerley C.M."/>
            <person name="Monte E."/>
            <person name="Baker S.E."/>
            <person name="Grigoriev I.V."/>
        </authorList>
    </citation>
    <scope>NUCLEOTIDE SEQUENCE [LARGE SCALE GENOMIC DNA]</scope>
    <source>
        <strain evidence="10">Gv29-8 / FGSC 10586</strain>
    </source>
</reference>
<dbReference type="Pfam" id="PF07690">
    <property type="entry name" value="MFS_1"/>
    <property type="match status" value="1"/>
</dbReference>
<dbReference type="AlphaFoldDB" id="G9MQD8"/>
<dbReference type="SUPFAM" id="SSF103473">
    <property type="entry name" value="MFS general substrate transporter"/>
    <property type="match status" value="2"/>
</dbReference>
<feature type="transmembrane region" description="Helical" evidence="7">
    <location>
        <begin position="193"/>
        <end position="215"/>
    </location>
</feature>
<evidence type="ECO:0000313" key="10">
    <source>
        <dbReference type="Proteomes" id="UP000007115"/>
    </source>
</evidence>
<dbReference type="GeneID" id="25794478"/>
<feature type="transmembrane region" description="Helical" evidence="7">
    <location>
        <begin position="306"/>
        <end position="328"/>
    </location>
</feature>
<keyword evidence="6 7" id="KW-0472">Membrane</keyword>
<protein>
    <recommendedName>
        <fullName evidence="8">Major facilitator superfamily (MFS) profile domain-containing protein</fullName>
    </recommendedName>
</protein>